<gene>
    <name evidence="1" type="ORF">XD54_1414</name>
</gene>
<dbReference type="Proteomes" id="UP000053911">
    <property type="component" value="Unassembled WGS sequence"/>
</dbReference>
<dbReference type="EMBL" id="LGFD01000028">
    <property type="protein sequence ID" value="KUK17306.1"/>
    <property type="molecule type" value="Genomic_DNA"/>
</dbReference>
<sequence length="38" mass="4964">MRRQRYLEKLEKFEEEYRFIKRHEMKDEVTQRALLYSL</sequence>
<protein>
    <submittedName>
        <fullName evidence="1">Uncharacterized protein</fullName>
    </submittedName>
</protein>
<reference evidence="2" key="1">
    <citation type="journal article" date="2015" name="MBio">
        <title>Genome-Resolved Metagenomic Analysis Reveals Roles for Candidate Phyla and Other Microbial Community Members in Biogeochemical Transformations in Oil Reservoirs.</title>
        <authorList>
            <person name="Hu P."/>
            <person name="Tom L."/>
            <person name="Singh A."/>
            <person name="Thomas B.C."/>
            <person name="Baker B.J."/>
            <person name="Piceno Y.M."/>
            <person name="Andersen G.L."/>
            <person name="Banfield J.F."/>
        </authorList>
    </citation>
    <scope>NUCLEOTIDE SEQUENCE [LARGE SCALE GENOMIC DNA]</scope>
</reference>
<organism evidence="1 2">
    <name type="scientific">Thermococcus sibiricus</name>
    <dbReference type="NCBI Taxonomy" id="172049"/>
    <lineage>
        <taxon>Archaea</taxon>
        <taxon>Methanobacteriati</taxon>
        <taxon>Methanobacteriota</taxon>
        <taxon>Thermococci</taxon>
        <taxon>Thermococcales</taxon>
        <taxon>Thermococcaceae</taxon>
        <taxon>Thermococcus</taxon>
    </lineage>
</organism>
<name>A0A124FF87_9EURY</name>
<evidence type="ECO:0000313" key="2">
    <source>
        <dbReference type="Proteomes" id="UP000053911"/>
    </source>
</evidence>
<proteinExistence type="predicted"/>
<dbReference type="AlphaFoldDB" id="A0A124FF87"/>
<evidence type="ECO:0000313" key="1">
    <source>
        <dbReference type="EMBL" id="KUK17306.1"/>
    </source>
</evidence>
<accession>A0A124FF87</accession>
<comment type="caution">
    <text evidence="1">The sequence shown here is derived from an EMBL/GenBank/DDBJ whole genome shotgun (WGS) entry which is preliminary data.</text>
</comment>